<comment type="caution">
    <text evidence="2">The sequence shown here is derived from an EMBL/GenBank/DDBJ whole genome shotgun (WGS) entry which is preliminary data.</text>
</comment>
<evidence type="ECO:0000313" key="2">
    <source>
        <dbReference type="EMBL" id="KAJ7947132.1"/>
    </source>
</evidence>
<gene>
    <name evidence="2" type="ORF">O6P43_031978</name>
</gene>
<protein>
    <submittedName>
        <fullName evidence="2">Uncharacterized protein</fullName>
    </submittedName>
</protein>
<dbReference type="AlphaFoldDB" id="A0AAD7KWI2"/>
<feature type="transmembrane region" description="Helical" evidence="1">
    <location>
        <begin position="41"/>
        <end position="69"/>
    </location>
</feature>
<sequence>MELPPKLKSGSNEMLKIVEVSYELVGSVQFQPFIAAPSLDISISLAFLFCFLQFLLAAFLFLLGIAFSLSLF</sequence>
<evidence type="ECO:0000313" key="3">
    <source>
        <dbReference type="Proteomes" id="UP001163823"/>
    </source>
</evidence>
<keyword evidence="1" id="KW-1133">Transmembrane helix</keyword>
<keyword evidence="1" id="KW-0472">Membrane</keyword>
<keyword evidence="1" id="KW-0812">Transmembrane</keyword>
<dbReference type="KEGG" id="qsa:O6P43_031978"/>
<organism evidence="2 3">
    <name type="scientific">Quillaja saponaria</name>
    <name type="common">Soap bark tree</name>
    <dbReference type="NCBI Taxonomy" id="32244"/>
    <lineage>
        <taxon>Eukaryota</taxon>
        <taxon>Viridiplantae</taxon>
        <taxon>Streptophyta</taxon>
        <taxon>Embryophyta</taxon>
        <taxon>Tracheophyta</taxon>
        <taxon>Spermatophyta</taxon>
        <taxon>Magnoliopsida</taxon>
        <taxon>eudicotyledons</taxon>
        <taxon>Gunneridae</taxon>
        <taxon>Pentapetalae</taxon>
        <taxon>rosids</taxon>
        <taxon>fabids</taxon>
        <taxon>Fabales</taxon>
        <taxon>Quillajaceae</taxon>
        <taxon>Quillaja</taxon>
    </lineage>
</organism>
<evidence type="ECO:0000256" key="1">
    <source>
        <dbReference type="SAM" id="Phobius"/>
    </source>
</evidence>
<reference evidence="2" key="1">
    <citation type="journal article" date="2023" name="Science">
        <title>Elucidation of the pathway for biosynthesis of saponin adjuvants from the soapbark tree.</title>
        <authorList>
            <person name="Reed J."/>
            <person name="Orme A."/>
            <person name="El-Demerdash A."/>
            <person name="Owen C."/>
            <person name="Martin L.B.B."/>
            <person name="Misra R.C."/>
            <person name="Kikuchi S."/>
            <person name="Rejzek M."/>
            <person name="Martin A.C."/>
            <person name="Harkess A."/>
            <person name="Leebens-Mack J."/>
            <person name="Louveau T."/>
            <person name="Stephenson M.J."/>
            <person name="Osbourn A."/>
        </authorList>
    </citation>
    <scope>NUCLEOTIDE SEQUENCE</scope>
    <source>
        <strain evidence="2">S10</strain>
    </source>
</reference>
<accession>A0AAD7KWI2</accession>
<name>A0AAD7KWI2_QUISA</name>
<keyword evidence="3" id="KW-1185">Reference proteome</keyword>
<dbReference type="EMBL" id="JARAOO010000013">
    <property type="protein sequence ID" value="KAJ7947132.1"/>
    <property type="molecule type" value="Genomic_DNA"/>
</dbReference>
<proteinExistence type="predicted"/>
<dbReference type="Proteomes" id="UP001163823">
    <property type="component" value="Chromosome 13"/>
</dbReference>